<accession>A0A843X4Z5</accession>
<dbReference type="FunFam" id="1.20.5.170:FF:000019">
    <property type="entry name" value="BZIP family transcription factor"/>
    <property type="match status" value="1"/>
</dbReference>
<dbReference type="PANTHER" id="PTHR45693">
    <property type="entry name" value="TRANSCRIPTION FACTOR TGA9"/>
    <property type="match status" value="1"/>
</dbReference>
<evidence type="ECO:0000256" key="7">
    <source>
        <dbReference type="SAM" id="Coils"/>
    </source>
</evidence>
<keyword evidence="6" id="KW-0539">Nucleus</keyword>
<dbReference type="SMART" id="SM00338">
    <property type="entry name" value="BRLZ"/>
    <property type="match status" value="1"/>
</dbReference>
<evidence type="ECO:0000313" key="11">
    <source>
        <dbReference type="EMBL" id="MQM11180.1"/>
    </source>
</evidence>
<dbReference type="OrthoDB" id="2015618at2759"/>
<reference evidence="11" key="1">
    <citation type="submission" date="2017-07" db="EMBL/GenBank/DDBJ databases">
        <title>Taro Niue Genome Assembly and Annotation.</title>
        <authorList>
            <person name="Atibalentja N."/>
            <person name="Keating K."/>
            <person name="Fields C.J."/>
        </authorList>
    </citation>
    <scope>NUCLEOTIDE SEQUENCE</scope>
    <source>
        <strain evidence="11">Niue_2</strain>
        <tissue evidence="11">Leaf</tissue>
    </source>
</reference>
<dbReference type="Gene3D" id="1.20.5.170">
    <property type="match status" value="1"/>
</dbReference>
<keyword evidence="5" id="KW-0804">Transcription</keyword>
<evidence type="ECO:0000256" key="5">
    <source>
        <dbReference type="ARBA" id="ARBA00023163"/>
    </source>
</evidence>
<dbReference type="Proteomes" id="UP000652761">
    <property type="component" value="Unassembled WGS sequence"/>
</dbReference>
<dbReference type="Pfam" id="PF00170">
    <property type="entry name" value="bZIP_1"/>
    <property type="match status" value="1"/>
</dbReference>
<evidence type="ECO:0000256" key="2">
    <source>
        <dbReference type="ARBA" id="ARBA00007163"/>
    </source>
</evidence>
<keyword evidence="9" id="KW-1133">Transmembrane helix</keyword>
<name>A0A843X4Z5_COLES</name>
<organism evidence="11 12">
    <name type="scientific">Colocasia esculenta</name>
    <name type="common">Wild taro</name>
    <name type="synonym">Arum esculentum</name>
    <dbReference type="NCBI Taxonomy" id="4460"/>
    <lineage>
        <taxon>Eukaryota</taxon>
        <taxon>Viridiplantae</taxon>
        <taxon>Streptophyta</taxon>
        <taxon>Embryophyta</taxon>
        <taxon>Tracheophyta</taxon>
        <taxon>Spermatophyta</taxon>
        <taxon>Magnoliopsida</taxon>
        <taxon>Liliopsida</taxon>
        <taxon>Araceae</taxon>
        <taxon>Aroideae</taxon>
        <taxon>Colocasieae</taxon>
        <taxon>Colocasia</taxon>
    </lineage>
</organism>
<keyword evidence="4" id="KW-0238">DNA-binding</keyword>
<dbReference type="InterPro" id="IPR025422">
    <property type="entry name" value="TGA_domain"/>
</dbReference>
<keyword evidence="9" id="KW-0472">Membrane</keyword>
<feature type="transmembrane region" description="Helical" evidence="9">
    <location>
        <begin position="81"/>
        <end position="103"/>
    </location>
</feature>
<dbReference type="GO" id="GO:0005634">
    <property type="term" value="C:nucleus"/>
    <property type="evidence" value="ECO:0007669"/>
    <property type="project" value="UniProtKB-SubCell"/>
</dbReference>
<comment type="caution">
    <text evidence="11">The sequence shown here is derived from an EMBL/GenBank/DDBJ whole genome shotgun (WGS) entry which is preliminary data.</text>
</comment>
<evidence type="ECO:0000256" key="9">
    <source>
        <dbReference type="SAM" id="Phobius"/>
    </source>
</evidence>
<protein>
    <recommendedName>
        <fullName evidence="10">DOG1 domain-containing protein</fullName>
    </recommendedName>
</protein>
<dbReference type="PROSITE" id="PS00036">
    <property type="entry name" value="BZIP_BASIC"/>
    <property type="match status" value="1"/>
</dbReference>
<evidence type="ECO:0000259" key="10">
    <source>
        <dbReference type="PROSITE" id="PS51806"/>
    </source>
</evidence>
<dbReference type="Pfam" id="PF14144">
    <property type="entry name" value="DOG1"/>
    <property type="match status" value="1"/>
</dbReference>
<evidence type="ECO:0000256" key="4">
    <source>
        <dbReference type="ARBA" id="ARBA00023125"/>
    </source>
</evidence>
<evidence type="ECO:0000313" key="12">
    <source>
        <dbReference type="Proteomes" id="UP000652761"/>
    </source>
</evidence>
<keyword evidence="12" id="KW-1185">Reference proteome</keyword>
<comment type="similarity">
    <text evidence="2">Belongs to the bZIP family.</text>
</comment>
<keyword evidence="7" id="KW-0175">Coiled coil</keyword>
<dbReference type="PROSITE" id="PS51806">
    <property type="entry name" value="DOG1"/>
    <property type="match status" value="1"/>
</dbReference>
<dbReference type="SUPFAM" id="SSF57959">
    <property type="entry name" value="Leucine zipper domain"/>
    <property type="match status" value="1"/>
</dbReference>
<dbReference type="GO" id="GO:0043565">
    <property type="term" value="F:sequence-specific DNA binding"/>
    <property type="evidence" value="ECO:0007669"/>
    <property type="project" value="InterPro"/>
</dbReference>
<evidence type="ECO:0000256" key="6">
    <source>
        <dbReference type="ARBA" id="ARBA00023242"/>
    </source>
</evidence>
<sequence>MVRSPTLSLHFVPPSSSALSIGVLRSPEPSKSSVRRAFARWCGAGRRRGMGIGSAWGQARLKLGARVCRGDQPSALARSRFLLLLLLLLVLQALPPSVIVVWASGLLCSGFLMGVWGDSFNAESSQSTSVSAIVEADAKLNDRLEDTPHEASGPAKKFDQEADKPRDKVLKRLAQNREAARKSRLKKKAYIQQLESNRVKLSQLENEVEQARQQVFNPKLENNGTDVPNEKKGVYRGGNMGDSVLGLSATINSGIAAFEMEYGHWVEEQNRQICELRAALQAHISDIELRILVESVINHYDELFRMKAIAAKADVFYLMSGMWKTSAERFFLWIGGFRPSELLKIAVLTL</sequence>
<evidence type="ECO:0000256" key="1">
    <source>
        <dbReference type="ARBA" id="ARBA00004123"/>
    </source>
</evidence>
<evidence type="ECO:0000256" key="3">
    <source>
        <dbReference type="ARBA" id="ARBA00023015"/>
    </source>
</evidence>
<proteinExistence type="inferred from homology"/>
<gene>
    <name evidence="11" type="ORF">Taro_044085</name>
</gene>
<dbReference type="InterPro" id="IPR046347">
    <property type="entry name" value="bZIP_sf"/>
</dbReference>
<dbReference type="InterPro" id="IPR004827">
    <property type="entry name" value="bZIP"/>
</dbReference>
<evidence type="ECO:0000256" key="8">
    <source>
        <dbReference type="SAM" id="MobiDB-lite"/>
    </source>
</evidence>
<feature type="domain" description="DOG1" evidence="10">
    <location>
        <begin position="255"/>
        <end position="350"/>
    </location>
</feature>
<feature type="compositionally biased region" description="Basic and acidic residues" evidence="8">
    <location>
        <begin position="156"/>
        <end position="167"/>
    </location>
</feature>
<feature type="coiled-coil region" evidence="7">
    <location>
        <begin position="187"/>
        <end position="214"/>
    </location>
</feature>
<feature type="region of interest" description="Disordered" evidence="8">
    <location>
        <begin position="144"/>
        <end position="167"/>
    </location>
</feature>
<keyword evidence="3" id="KW-0805">Transcription regulation</keyword>
<dbReference type="PANTHER" id="PTHR45693:SF36">
    <property type="entry name" value="TRANSCRIPTION FACTOR TGA4"/>
    <property type="match status" value="1"/>
</dbReference>
<dbReference type="GO" id="GO:0003700">
    <property type="term" value="F:DNA-binding transcription factor activity"/>
    <property type="evidence" value="ECO:0007669"/>
    <property type="project" value="InterPro"/>
</dbReference>
<dbReference type="AlphaFoldDB" id="A0A843X4Z5"/>
<keyword evidence="9" id="KW-0812">Transmembrane</keyword>
<dbReference type="EMBL" id="NMUH01004891">
    <property type="protein sequence ID" value="MQM11180.1"/>
    <property type="molecule type" value="Genomic_DNA"/>
</dbReference>
<comment type="subcellular location">
    <subcellularLocation>
        <location evidence="1">Nucleus</location>
    </subcellularLocation>
</comment>
<dbReference type="GO" id="GO:0006351">
    <property type="term" value="P:DNA-templated transcription"/>
    <property type="evidence" value="ECO:0007669"/>
    <property type="project" value="InterPro"/>
</dbReference>